<dbReference type="PANTHER" id="PTHR32361:SF28">
    <property type="entry name" value="FRP1P"/>
    <property type="match status" value="1"/>
</dbReference>
<feature type="transmembrane region" description="Helical" evidence="9">
    <location>
        <begin position="183"/>
        <end position="201"/>
    </location>
</feature>
<dbReference type="GO" id="GO:0006826">
    <property type="term" value="P:iron ion transport"/>
    <property type="evidence" value="ECO:0007669"/>
    <property type="project" value="TreeGrafter"/>
</dbReference>
<dbReference type="InterPro" id="IPR013121">
    <property type="entry name" value="Fe_red_NAD-bd_6"/>
</dbReference>
<evidence type="ECO:0000256" key="9">
    <source>
        <dbReference type="SAM" id="Phobius"/>
    </source>
</evidence>
<feature type="domain" description="FAD-binding 8" evidence="11">
    <location>
        <begin position="272"/>
        <end position="343"/>
    </location>
</feature>
<keyword evidence="14" id="KW-1185">Reference proteome</keyword>
<dbReference type="OMA" id="GREVWWH"/>
<dbReference type="GO" id="GO:0005886">
    <property type="term" value="C:plasma membrane"/>
    <property type="evidence" value="ECO:0007669"/>
    <property type="project" value="TreeGrafter"/>
</dbReference>
<feature type="domain" description="Ferric oxidoreductase" evidence="10">
    <location>
        <begin position="109"/>
        <end position="226"/>
    </location>
</feature>
<dbReference type="Pfam" id="PF08030">
    <property type="entry name" value="NAD_binding_6"/>
    <property type="match status" value="1"/>
</dbReference>
<keyword evidence="4" id="KW-0249">Electron transport</keyword>
<reference evidence="13 14" key="1">
    <citation type="journal article" date="2013" name="PLoS Genet.">
        <title>The genome and development-dependent transcriptomes of Pyronema confluens: a window into fungal evolution.</title>
        <authorList>
            <person name="Traeger S."/>
            <person name="Altegoer F."/>
            <person name="Freitag M."/>
            <person name="Gabaldon T."/>
            <person name="Kempken F."/>
            <person name="Kumar A."/>
            <person name="Marcet-Houben M."/>
            <person name="Poggeler S."/>
            <person name="Stajich J.E."/>
            <person name="Nowrousian M."/>
        </authorList>
    </citation>
    <scope>NUCLEOTIDE SEQUENCE [LARGE SCALE GENOMIC DNA]</scope>
    <source>
        <strain evidence="14">CBS 100304</strain>
        <tissue evidence="13">Vegetative mycelium</tissue>
    </source>
</reference>
<dbReference type="InterPro" id="IPR039261">
    <property type="entry name" value="FNR_nucleotide-bd"/>
</dbReference>
<keyword evidence="7" id="KW-0406">Ion transport</keyword>
<evidence type="ECO:0000259" key="10">
    <source>
        <dbReference type="Pfam" id="PF01794"/>
    </source>
</evidence>
<dbReference type="OrthoDB" id="10006946at2759"/>
<dbReference type="STRING" id="1076935.U4KW81"/>
<keyword evidence="6" id="KW-0560">Oxidoreductase</keyword>
<dbReference type="Pfam" id="PF01794">
    <property type="entry name" value="Ferric_reduct"/>
    <property type="match status" value="1"/>
</dbReference>
<evidence type="ECO:0000256" key="3">
    <source>
        <dbReference type="ARBA" id="ARBA00022692"/>
    </source>
</evidence>
<dbReference type="Gene3D" id="3.40.50.80">
    <property type="entry name" value="Nucleotide-binding domain of ferredoxin-NADP reductase (FNR) module"/>
    <property type="match status" value="1"/>
</dbReference>
<evidence type="ECO:0000313" key="13">
    <source>
        <dbReference type="EMBL" id="CCX05341.1"/>
    </source>
</evidence>
<dbReference type="GO" id="GO:0006879">
    <property type="term" value="P:intracellular iron ion homeostasis"/>
    <property type="evidence" value="ECO:0007669"/>
    <property type="project" value="TreeGrafter"/>
</dbReference>
<accession>U4KW81</accession>
<evidence type="ECO:0000256" key="2">
    <source>
        <dbReference type="ARBA" id="ARBA00022448"/>
    </source>
</evidence>
<keyword evidence="8 9" id="KW-0472">Membrane</keyword>
<dbReference type="SUPFAM" id="SSF52343">
    <property type="entry name" value="Ferredoxin reductase-like, C-terminal NADP-linked domain"/>
    <property type="match status" value="1"/>
</dbReference>
<dbReference type="Proteomes" id="UP000018144">
    <property type="component" value="Unassembled WGS sequence"/>
</dbReference>
<evidence type="ECO:0000256" key="8">
    <source>
        <dbReference type="ARBA" id="ARBA00023136"/>
    </source>
</evidence>
<name>U4KW81_PYROM</name>
<evidence type="ECO:0000259" key="12">
    <source>
        <dbReference type="Pfam" id="PF08030"/>
    </source>
</evidence>
<dbReference type="InterPro" id="IPR051410">
    <property type="entry name" value="Ferric/Cupric_Reductase"/>
</dbReference>
<sequence length="512" mass="58775">MWGYDYITLSEPQKQARQQALYDVVLCVYIFALSLICFAGLFDAWPLKNTSLVKAMKRLGWRLKDPIAVRYPQARYVGDWLLVLGWAMFMVMISMWRTENDYLHLTKAFGAVAMANLPIHFALSLDSKVLAYISHYPVEYEQRRNFLHRWLGRIIELLLGIHGSLYLKFFWDTNRMTTRFVEFDVMCGFVGLLVITTLSITANQYFRQKIYRFFYFLHILLSTAILPLLYIHIPYSVRKHLILGFCILVILITNARRFLHRIPARGVVRRISSDLLSLTLTLQKDPRSPITPGSHAIIQNPTFSHFHKNPFSVVSVDRRQIQLVCRVHNGFTRELAEFAESSQIVELTARISAGPSRYFPDLTKFDNVLFIAGGVGATFAVSWVRELKDRCRFVWAVRSLDETRWALEEEAVRENVEVYVTGQKEMEEEGTEMTEGLLSKEEGGEVEGLDKGRIYQGRPNLGRILGEVAGDGRRTAVLVCGPVGMNIMTRRAVAKLGAQGEKVWLHVEEFGY</sequence>
<keyword evidence="5 9" id="KW-1133">Transmembrane helix</keyword>
<protein>
    <submittedName>
        <fullName evidence="13">Similar to Probable metalloreductase AIM14 acc. no. Q6C188</fullName>
    </submittedName>
</protein>
<feature type="transmembrane region" description="Helical" evidence="9">
    <location>
        <begin position="150"/>
        <end position="171"/>
    </location>
</feature>
<gene>
    <name evidence="13" type="ORF">PCON_04928</name>
</gene>
<dbReference type="InterPro" id="IPR013112">
    <property type="entry name" value="FAD-bd_8"/>
</dbReference>
<dbReference type="SFLD" id="SFLDG01168">
    <property type="entry name" value="Ferric_reductase_subgroup_(FRE"/>
    <property type="match status" value="1"/>
</dbReference>
<organism evidence="13 14">
    <name type="scientific">Pyronema omphalodes (strain CBS 100304)</name>
    <name type="common">Pyronema confluens</name>
    <dbReference type="NCBI Taxonomy" id="1076935"/>
    <lineage>
        <taxon>Eukaryota</taxon>
        <taxon>Fungi</taxon>
        <taxon>Dikarya</taxon>
        <taxon>Ascomycota</taxon>
        <taxon>Pezizomycotina</taxon>
        <taxon>Pezizomycetes</taxon>
        <taxon>Pezizales</taxon>
        <taxon>Pyronemataceae</taxon>
        <taxon>Pyronema</taxon>
    </lineage>
</organism>
<proteinExistence type="predicted"/>
<evidence type="ECO:0000256" key="1">
    <source>
        <dbReference type="ARBA" id="ARBA00004141"/>
    </source>
</evidence>
<evidence type="ECO:0000256" key="4">
    <source>
        <dbReference type="ARBA" id="ARBA00022982"/>
    </source>
</evidence>
<dbReference type="GO" id="GO:0015677">
    <property type="term" value="P:copper ion import"/>
    <property type="evidence" value="ECO:0007669"/>
    <property type="project" value="TreeGrafter"/>
</dbReference>
<feature type="transmembrane region" description="Helical" evidence="9">
    <location>
        <begin position="213"/>
        <end position="235"/>
    </location>
</feature>
<feature type="transmembrane region" description="Helical" evidence="9">
    <location>
        <begin position="20"/>
        <end position="42"/>
    </location>
</feature>
<feature type="transmembrane region" description="Helical" evidence="9">
    <location>
        <begin position="241"/>
        <end position="259"/>
    </location>
</feature>
<dbReference type="CDD" id="cd06186">
    <property type="entry name" value="NOX_Duox_like_FAD_NADP"/>
    <property type="match status" value="1"/>
</dbReference>
<evidence type="ECO:0000256" key="6">
    <source>
        <dbReference type="ARBA" id="ARBA00023002"/>
    </source>
</evidence>
<feature type="domain" description="Ferric reductase NAD binding" evidence="12">
    <location>
        <begin position="365"/>
        <end position="493"/>
    </location>
</feature>
<dbReference type="AlphaFoldDB" id="U4KW81"/>
<keyword evidence="2" id="KW-0813">Transport</keyword>
<evidence type="ECO:0000256" key="5">
    <source>
        <dbReference type="ARBA" id="ARBA00022989"/>
    </source>
</evidence>
<dbReference type="InterPro" id="IPR013130">
    <property type="entry name" value="Fe3_Rdtase_TM_dom"/>
</dbReference>
<evidence type="ECO:0000313" key="14">
    <source>
        <dbReference type="Proteomes" id="UP000018144"/>
    </source>
</evidence>
<dbReference type="GO" id="GO:0000293">
    <property type="term" value="F:ferric-chelate reductase activity"/>
    <property type="evidence" value="ECO:0007669"/>
    <property type="project" value="UniProtKB-ARBA"/>
</dbReference>
<dbReference type="SFLD" id="SFLDS00052">
    <property type="entry name" value="Ferric_Reductase_Domain"/>
    <property type="match status" value="1"/>
</dbReference>
<evidence type="ECO:0000256" key="7">
    <source>
        <dbReference type="ARBA" id="ARBA00023065"/>
    </source>
</evidence>
<feature type="transmembrane region" description="Helical" evidence="9">
    <location>
        <begin position="80"/>
        <end position="97"/>
    </location>
</feature>
<keyword evidence="3 9" id="KW-0812">Transmembrane</keyword>
<comment type="subcellular location">
    <subcellularLocation>
        <location evidence="1">Membrane</location>
        <topology evidence="1">Multi-pass membrane protein</topology>
    </subcellularLocation>
</comment>
<dbReference type="PANTHER" id="PTHR32361">
    <property type="entry name" value="FERRIC/CUPRIC REDUCTASE TRANSMEMBRANE COMPONENT"/>
    <property type="match status" value="1"/>
</dbReference>
<dbReference type="EMBL" id="HF935247">
    <property type="protein sequence ID" value="CCX05341.1"/>
    <property type="molecule type" value="Genomic_DNA"/>
</dbReference>
<dbReference type="eggNOG" id="KOG0039">
    <property type="taxonomic scope" value="Eukaryota"/>
</dbReference>
<dbReference type="Pfam" id="PF08022">
    <property type="entry name" value="FAD_binding_8"/>
    <property type="match status" value="1"/>
</dbReference>
<evidence type="ECO:0000259" key="11">
    <source>
        <dbReference type="Pfam" id="PF08022"/>
    </source>
</evidence>